<feature type="transmembrane region" description="Helical" evidence="2">
    <location>
        <begin position="217"/>
        <end position="243"/>
    </location>
</feature>
<name>I7FL26_MYCS2</name>
<dbReference type="CDD" id="cd06180">
    <property type="entry name" value="MFS_YjiJ"/>
    <property type="match status" value="1"/>
</dbReference>
<feature type="transmembrane region" description="Helical" evidence="2">
    <location>
        <begin position="280"/>
        <end position="300"/>
    </location>
</feature>
<reference evidence="3 4" key="2">
    <citation type="journal article" date="2009" name="Genome Res.">
        <title>Ortho-proteogenomics: multiple proteomes investigation through orthology and a new MS-based protocol.</title>
        <authorList>
            <person name="Gallien S."/>
            <person name="Perrodou E."/>
            <person name="Carapito C."/>
            <person name="Deshayes C."/>
            <person name="Reyrat J.M."/>
            <person name="Van Dorsselaer A."/>
            <person name="Poch O."/>
            <person name="Schaeffer C."/>
            <person name="Lecompte O."/>
        </authorList>
    </citation>
    <scope>NUCLEOTIDE SEQUENCE [LARGE SCALE GENOMIC DNA]</scope>
    <source>
        <strain evidence="4">ATCC 700084 / mc(2)155</strain>
    </source>
</reference>
<dbReference type="KEGG" id="msg:MSMEI_5560"/>
<dbReference type="PANTHER" id="PTHR23537">
    <property type="match status" value="1"/>
</dbReference>
<sequence length="430" mass="43638">MQLRGFGSWPDHRLPAQDGPMQHHAHVARTAAALAAAMGIGRFVYTPILPLMTAQAGVSAHTAADLATANYVGYLVGAVAGSISPRLARSPLACRVSLLVLIASLALMPVATTPIEWMALRAIAGAVSALVFVIAVNTMLEHLHSHPAHLAGWGFGGVGAGIALSAVLILAVSDWKAAWWAAAGVAAVLCVIAWPMRSAPASAPTTVDDDARTPHGPFSLLFVSYTLEGVGYIIAGTFLVAAVGQGAPQWLGGSTWLVVGMASVPSAALWAALSTRWSNPALLTAALVVQAVGIAASGAAGGVTAALVGAVLFGGTFVGISTLALAAGRMLRYPRAVALLTAGYSVGQILGPLVVAPTLHHGFRPALVIGAVVVSVAALVAGVVRVVVGKPDRGTVQTEIADVTGELVDDGQNPGVGVATPPHQRPRPQR</sequence>
<feature type="transmembrane region" description="Helical" evidence="2">
    <location>
        <begin position="367"/>
        <end position="388"/>
    </location>
</feature>
<evidence type="ECO:0000313" key="4">
    <source>
        <dbReference type="Proteomes" id="UP000006158"/>
    </source>
</evidence>
<keyword evidence="2" id="KW-0812">Transmembrane</keyword>
<feature type="transmembrane region" description="Helical" evidence="2">
    <location>
        <begin position="306"/>
        <end position="325"/>
    </location>
</feature>
<feature type="region of interest" description="Disordered" evidence="1">
    <location>
        <begin position="408"/>
        <end position="430"/>
    </location>
</feature>
<dbReference type="GO" id="GO:0005886">
    <property type="term" value="C:plasma membrane"/>
    <property type="evidence" value="ECO:0007669"/>
    <property type="project" value="TreeGrafter"/>
</dbReference>
<feature type="transmembrane region" description="Helical" evidence="2">
    <location>
        <begin position="337"/>
        <end position="355"/>
    </location>
</feature>
<dbReference type="PANTHER" id="PTHR23537:SF1">
    <property type="entry name" value="SUGAR TRANSPORTER"/>
    <property type="match status" value="1"/>
</dbReference>
<dbReference type="AlphaFoldDB" id="I7FL26"/>
<dbReference type="SUPFAM" id="SSF103473">
    <property type="entry name" value="MFS general substrate transporter"/>
    <property type="match status" value="1"/>
</dbReference>
<evidence type="ECO:0000256" key="2">
    <source>
        <dbReference type="SAM" id="Phobius"/>
    </source>
</evidence>
<dbReference type="Pfam" id="PF06779">
    <property type="entry name" value="MFS_4"/>
    <property type="match status" value="1"/>
</dbReference>
<dbReference type="Gene3D" id="1.20.1250.20">
    <property type="entry name" value="MFS general substrate transporter like domains"/>
    <property type="match status" value="2"/>
</dbReference>
<keyword evidence="2" id="KW-0472">Membrane</keyword>
<dbReference type="EMBL" id="CP001663">
    <property type="protein sequence ID" value="AFP42000.1"/>
    <property type="molecule type" value="Genomic_DNA"/>
</dbReference>
<proteinExistence type="predicted"/>
<dbReference type="PATRIC" id="fig|246196.56.peg.5684"/>
<dbReference type="Proteomes" id="UP000006158">
    <property type="component" value="Chromosome"/>
</dbReference>
<evidence type="ECO:0000313" key="3">
    <source>
        <dbReference type="EMBL" id="AFP42000.1"/>
    </source>
</evidence>
<organism evidence="3 4">
    <name type="scientific">Mycolicibacterium smegmatis (strain ATCC 700084 / mc(2)155)</name>
    <name type="common">Mycobacterium smegmatis</name>
    <dbReference type="NCBI Taxonomy" id="246196"/>
    <lineage>
        <taxon>Bacteria</taxon>
        <taxon>Bacillati</taxon>
        <taxon>Actinomycetota</taxon>
        <taxon>Actinomycetes</taxon>
        <taxon>Mycobacteriales</taxon>
        <taxon>Mycobacteriaceae</taxon>
        <taxon>Mycolicibacterium</taxon>
    </lineage>
</organism>
<evidence type="ECO:0000256" key="1">
    <source>
        <dbReference type="SAM" id="MobiDB-lite"/>
    </source>
</evidence>
<feature type="transmembrane region" description="Helical" evidence="2">
    <location>
        <begin position="92"/>
        <end position="112"/>
    </location>
</feature>
<feature type="transmembrane region" description="Helical" evidence="2">
    <location>
        <begin position="118"/>
        <end position="138"/>
    </location>
</feature>
<feature type="transmembrane region" description="Helical" evidence="2">
    <location>
        <begin position="177"/>
        <end position="196"/>
    </location>
</feature>
<accession>I7FL26</accession>
<dbReference type="InterPro" id="IPR036259">
    <property type="entry name" value="MFS_trans_sf"/>
</dbReference>
<gene>
    <name evidence="3" type="ordered locus">MSMEI_5560</name>
</gene>
<feature type="transmembrane region" description="Helical" evidence="2">
    <location>
        <begin position="255"/>
        <end position="273"/>
    </location>
</feature>
<keyword evidence="2" id="KW-1133">Transmembrane helix</keyword>
<dbReference type="InterPro" id="IPR010645">
    <property type="entry name" value="MFS_4"/>
</dbReference>
<feature type="transmembrane region" description="Helical" evidence="2">
    <location>
        <begin position="150"/>
        <end position="171"/>
    </location>
</feature>
<protein>
    <submittedName>
        <fullName evidence="3">Major facilitator superfamily MFS_1</fullName>
    </submittedName>
</protein>
<reference evidence="3 4" key="1">
    <citation type="journal article" date="2007" name="Genome Biol.">
        <title>Interrupted coding sequences in Mycobacterium smegmatis: authentic mutations or sequencing errors?</title>
        <authorList>
            <person name="Deshayes C."/>
            <person name="Perrodou E."/>
            <person name="Gallien S."/>
            <person name="Euphrasie D."/>
            <person name="Schaeffer C."/>
            <person name="Van-Dorsselaer A."/>
            <person name="Poch O."/>
            <person name="Lecompte O."/>
            <person name="Reyrat J.M."/>
        </authorList>
    </citation>
    <scope>NUCLEOTIDE SEQUENCE [LARGE SCALE GENOMIC DNA]</scope>
    <source>
        <strain evidence="4">ATCC 700084 / mc(2)155</strain>
    </source>
</reference>